<dbReference type="AlphaFoldDB" id="F4NVY2"/>
<dbReference type="HOGENOM" id="CLU_1209617_0_0_1"/>
<evidence type="ECO:0000313" key="2">
    <source>
        <dbReference type="EMBL" id="EGF82734.1"/>
    </source>
</evidence>
<accession>F4NVY2</accession>
<dbReference type="OMA" id="DYARHDE"/>
<reference evidence="2 3" key="1">
    <citation type="submission" date="2009-12" db="EMBL/GenBank/DDBJ databases">
        <title>The draft genome of Batrachochytrium dendrobatidis.</title>
        <authorList>
            <consortium name="US DOE Joint Genome Institute (JGI-PGF)"/>
            <person name="Kuo A."/>
            <person name="Salamov A."/>
            <person name="Schmutz J."/>
            <person name="Lucas S."/>
            <person name="Pitluck S."/>
            <person name="Rosenblum E."/>
            <person name="Stajich J."/>
            <person name="Eisen M."/>
            <person name="Grigoriev I.V."/>
        </authorList>
    </citation>
    <scope>NUCLEOTIDE SEQUENCE [LARGE SCALE GENOMIC DNA]</scope>
    <source>
        <strain evidence="3">JAM81 / FGSC 10211</strain>
    </source>
</reference>
<dbReference type="STRING" id="684364.F4NVY2"/>
<dbReference type="OrthoDB" id="5584028at2759"/>
<keyword evidence="3" id="KW-1185">Reference proteome</keyword>
<feature type="transmembrane region" description="Helical" evidence="1">
    <location>
        <begin position="107"/>
        <end position="127"/>
    </location>
</feature>
<gene>
    <name evidence="2" type="ORF">BATDEDRAFT_86470</name>
</gene>
<dbReference type="PANTHER" id="PTHR37852">
    <property type="entry name" value="YALI0B21208P"/>
    <property type="match status" value="1"/>
</dbReference>
<dbReference type="EMBL" id="GL882880">
    <property type="protein sequence ID" value="EGF82734.1"/>
    <property type="molecule type" value="Genomic_DNA"/>
</dbReference>
<dbReference type="InParanoid" id="F4NVY2"/>
<dbReference type="PANTHER" id="PTHR37852:SF1">
    <property type="entry name" value="HIG1 DOMAIN-CONTAINING PROTEIN"/>
    <property type="match status" value="1"/>
</dbReference>
<dbReference type="RefSeq" id="XP_006677035.1">
    <property type="nucleotide sequence ID" value="XM_006676972.1"/>
</dbReference>
<evidence type="ECO:0000313" key="3">
    <source>
        <dbReference type="Proteomes" id="UP000007241"/>
    </source>
</evidence>
<keyword evidence="1" id="KW-0472">Membrane</keyword>
<name>F4NVY2_BATDJ</name>
<organism evidence="2 3">
    <name type="scientific">Batrachochytrium dendrobatidis (strain JAM81 / FGSC 10211)</name>
    <name type="common">Frog chytrid fungus</name>
    <dbReference type="NCBI Taxonomy" id="684364"/>
    <lineage>
        <taxon>Eukaryota</taxon>
        <taxon>Fungi</taxon>
        <taxon>Fungi incertae sedis</taxon>
        <taxon>Chytridiomycota</taxon>
        <taxon>Chytridiomycota incertae sedis</taxon>
        <taxon>Chytridiomycetes</taxon>
        <taxon>Rhizophydiales</taxon>
        <taxon>Rhizophydiales incertae sedis</taxon>
        <taxon>Batrachochytrium</taxon>
    </lineage>
</organism>
<protein>
    <submittedName>
        <fullName evidence="2">Uncharacterized protein</fullName>
    </submittedName>
</protein>
<keyword evidence="1" id="KW-0812">Transmembrane</keyword>
<proteinExistence type="predicted"/>
<feature type="transmembrane region" description="Helical" evidence="1">
    <location>
        <begin position="53"/>
        <end position="74"/>
    </location>
</feature>
<feature type="transmembrane region" description="Helical" evidence="1">
    <location>
        <begin position="147"/>
        <end position="168"/>
    </location>
</feature>
<dbReference type="GeneID" id="18242444"/>
<dbReference type="Proteomes" id="UP000007241">
    <property type="component" value="Unassembled WGS sequence"/>
</dbReference>
<sequence>MTTDNPFSYPSVIFTPILKGLTDTAIVFQYVVLGDDAEKSRKHHIETSVSPSLLWTSRLFFGGIAAGFVSGAGLQGHIRSRQFLAENAHRLPRTVGGWYFYHRHKQLAIISGAGVGGVYYAARFGLLSAMFGVAEHAIGEWVTGKDIFVNALGAGLFTAAAFSRIAGLSWQASQRAFKYGGACGLLIGLLEDAYSLLNGHSIKNPNLPELGWRAYLDGSRWFGKSESNE</sequence>
<evidence type="ECO:0000256" key="1">
    <source>
        <dbReference type="SAM" id="Phobius"/>
    </source>
</evidence>
<keyword evidence="1" id="KW-1133">Transmembrane helix</keyword>
<feature type="transmembrane region" description="Helical" evidence="1">
    <location>
        <begin position="12"/>
        <end position="33"/>
    </location>
</feature>